<keyword evidence="4 5" id="KW-0694">RNA-binding</keyword>
<evidence type="ECO:0000313" key="7">
    <source>
        <dbReference type="EMBL" id="AXC11500.1"/>
    </source>
</evidence>
<proteinExistence type="inferred from homology"/>
<evidence type="ECO:0000313" key="8">
    <source>
        <dbReference type="Proteomes" id="UP000253606"/>
    </source>
</evidence>
<dbReference type="Pfam" id="PF22458">
    <property type="entry name" value="RsmF-B_ferredox"/>
    <property type="match status" value="1"/>
</dbReference>
<dbReference type="InterPro" id="IPR001678">
    <property type="entry name" value="MeTrfase_RsmB-F_NOP2_dom"/>
</dbReference>
<dbReference type="Gene3D" id="3.40.50.150">
    <property type="entry name" value="Vaccinia Virus protein VP39"/>
    <property type="match status" value="1"/>
</dbReference>
<reference evidence="7 8" key="1">
    <citation type="journal article" date="2018" name="Front. Microbiol.">
        <title>Hydrolytic Capabilities as a Key to Environmental Success: Chitinolytic and Cellulolytic Acidobacteria From Acidic Sub-arctic Soils and Boreal Peatlands.</title>
        <authorList>
            <person name="Belova S.E."/>
            <person name="Ravin N.V."/>
            <person name="Pankratov T.A."/>
            <person name="Rakitin A.L."/>
            <person name="Ivanova A.A."/>
            <person name="Beletsky A.V."/>
            <person name="Mardanov A.V."/>
            <person name="Sinninghe Damste J.S."/>
            <person name="Dedysh S.N."/>
        </authorList>
    </citation>
    <scope>NUCLEOTIDE SEQUENCE [LARGE SCALE GENOMIC DNA]</scope>
    <source>
        <strain evidence="7 8">SBC82</strain>
    </source>
</reference>
<dbReference type="CDD" id="cd02440">
    <property type="entry name" value="AdoMet_MTases"/>
    <property type="match status" value="1"/>
</dbReference>
<dbReference type="PRINTS" id="PR02008">
    <property type="entry name" value="RCMTFAMILY"/>
</dbReference>
<feature type="binding site" evidence="5">
    <location>
        <position position="317"/>
    </location>
    <ligand>
        <name>S-adenosyl-L-methionine</name>
        <dbReference type="ChEBI" id="CHEBI:59789"/>
    </ligand>
</feature>
<dbReference type="Gene3D" id="1.10.940.10">
    <property type="entry name" value="NusB-like"/>
    <property type="match status" value="1"/>
</dbReference>
<feature type="binding site" evidence="5">
    <location>
        <begin position="251"/>
        <end position="257"/>
    </location>
    <ligand>
        <name>S-adenosyl-L-methionine</name>
        <dbReference type="ChEBI" id="CHEBI:59789"/>
    </ligand>
</feature>
<dbReference type="KEGG" id="abas:ACPOL_2176"/>
<dbReference type="PANTHER" id="PTHR22807:SF53">
    <property type="entry name" value="RIBOSOMAL RNA SMALL SUBUNIT METHYLTRANSFERASE B-RELATED"/>
    <property type="match status" value="1"/>
</dbReference>
<dbReference type="GO" id="GO:0001510">
    <property type="term" value="P:RNA methylation"/>
    <property type="evidence" value="ECO:0007669"/>
    <property type="project" value="InterPro"/>
</dbReference>
<feature type="binding site" evidence="5">
    <location>
        <position position="274"/>
    </location>
    <ligand>
        <name>S-adenosyl-L-methionine</name>
        <dbReference type="ChEBI" id="CHEBI:59789"/>
    </ligand>
</feature>
<dbReference type="PROSITE" id="PS51686">
    <property type="entry name" value="SAM_MT_RSMB_NOP"/>
    <property type="match status" value="1"/>
</dbReference>
<dbReference type="GO" id="GO:0008173">
    <property type="term" value="F:RNA methyltransferase activity"/>
    <property type="evidence" value="ECO:0007669"/>
    <property type="project" value="InterPro"/>
</dbReference>
<dbReference type="PANTHER" id="PTHR22807">
    <property type="entry name" value="NOP2 YEAST -RELATED NOL1/NOP2/FMU SUN DOMAIN-CONTAINING"/>
    <property type="match status" value="1"/>
</dbReference>
<dbReference type="InterPro" id="IPR029063">
    <property type="entry name" value="SAM-dependent_MTases_sf"/>
</dbReference>
<comment type="similarity">
    <text evidence="5">Belongs to the class I-like SAM-binding methyltransferase superfamily. RsmB/NOP family.</text>
</comment>
<dbReference type="EMBL" id="CP030840">
    <property type="protein sequence ID" value="AXC11500.1"/>
    <property type="molecule type" value="Genomic_DNA"/>
</dbReference>
<feature type="binding site" evidence="5">
    <location>
        <position position="301"/>
    </location>
    <ligand>
        <name>S-adenosyl-L-methionine</name>
        <dbReference type="ChEBI" id="CHEBI:59789"/>
    </ligand>
</feature>
<evidence type="ECO:0000256" key="2">
    <source>
        <dbReference type="ARBA" id="ARBA00022679"/>
    </source>
</evidence>
<evidence type="ECO:0000256" key="1">
    <source>
        <dbReference type="ARBA" id="ARBA00022603"/>
    </source>
</evidence>
<dbReference type="RefSeq" id="WP_114206943.1">
    <property type="nucleotide sequence ID" value="NZ_CP030840.1"/>
</dbReference>
<evidence type="ECO:0000256" key="3">
    <source>
        <dbReference type="ARBA" id="ARBA00022691"/>
    </source>
</evidence>
<dbReference type="GO" id="GO:0006355">
    <property type="term" value="P:regulation of DNA-templated transcription"/>
    <property type="evidence" value="ECO:0007669"/>
    <property type="project" value="InterPro"/>
</dbReference>
<evidence type="ECO:0000256" key="5">
    <source>
        <dbReference type="PROSITE-ProRule" id="PRU01023"/>
    </source>
</evidence>
<accession>A0A2Z5FXN9</accession>
<keyword evidence="1 5" id="KW-0489">Methyltransferase</keyword>
<sequence>MIAPARSAAFEILLQIQRDAGHCDELLRSAKVDRLSQPDRNLCTSLVMGTLRWQIALDQRVDAMLARPDARLEDEVRIALRLGAFQMLYLDRIPSHAAVMDSVELVKSSGHGFASGMVNAILRKIAVEPPVELPATFTTASELAAAYAHPAWMVERWVLRYGIDRAAAICKFDQAQPPITIRLINGEAEAALTAENIELAPGAFLKHARTVVRGDVTATAAYRDGSVRIQDEGSQLVAELAGHGQTILDTCAAPGGKTAILAERNPKATLLACDVSRRRLDEMRGLLRNARGARISYETVDAAKLAYERHFDLVLCDVPCSGTGTIARNPEIRHRLEPAEFARQHSRQVAILLAAMRALQPGGRLLYASCSLEPEENEAVIQDCLSGRSEYRETDLREQLDTLAATGNLLTESAAGLLEKGRLRTIPGVHPCDGFFAAMLERTA</sequence>
<dbReference type="Proteomes" id="UP000253606">
    <property type="component" value="Chromosome"/>
</dbReference>
<keyword evidence="8" id="KW-1185">Reference proteome</keyword>
<dbReference type="Pfam" id="PF01029">
    <property type="entry name" value="NusB"/>
    <property type="match status" value="1"/>
</dbReference>
<dbReference type="SUPFAM" id="SSF53335">
    <property type="entry name" value="S-adenosyl-L-methionine-dependent methyltransferases"/>
    <property type="match status" value="1"/>
</dbReference>
<dbReference type="AlphaFoldDB" id="A0A2Z5FXN9"/>
<evidence type="ECO:0000256" key="4">
    <source>
        <dbReference type="ARBA" id="ARBA00022884"/>
    </source>
</evidence>
<name>A0A2Z5FXN9_9BACT</name>
<organism evidence="7 8">
    <name type="scientific">Acidisarcina polymorpha</name>
    <dbReference type="NCBI Taxonomy" id="2211140"/>
    <lineage>
        <taxon>Bacteria</taxon>
        <taxon>Pseudomonadati</taxon>
        <taxon>Acidobacteriota</taxon>
        <taxon>Terriglobia</taxon>
        <taxon>Terriglobales</taxon>
        <taxon>Acidobacteriaceae</taxon>
        <taxon>Acidisarcina</taxon>
    </lineage>
</organism>
<feature type="domain" description="SAM-dependent MTase RsmB/NOP-type" evidence="6">
    <location>
        <begin position="164"/>
        <end position="443"/>
    </location>
</feature>
<keyword evidence="2 5" id="KW-0808">Transferase</keyword>
<dbReference type="SUPFAM" id="SSF48013">
    <property type="entry name" value="NusB-like"/>
    <property type="match status" value="1"/>
</dbReference>
<dbReference type="GO" id="GO:0003723">
    <property type="term" value="F:RNA binding"/>
    <property type="evidence" value="ECO:0007669"/>
    <property type="project" value="UniProtKB-UniRule"/>
</dbReference>
<keyword evidence="3 5" id="KW-0949">S-adenosyl-L-methionine</keyword>
<dbReference type="InterPro" id="IPR035926">
    <property type="entry name" value="NusB-like_sf"/>
</dbReference>
<gene>
    <name evidence="7" type="ORF">ACPOL_2176</name>
</gene>
<dbReference type="InterPro" id="IPR023267">
    <property type="entry name" value="RCMT"/>
</dbReference>
<dbReference type="Pfam" id="PF01189">
    <property type="entry name" value="Methyltr_RsmB-F"/>
    <property type="match status" value="1"/>
</dbReference>
<dbReference type="OrthoDB" id="9810297at2"/>
<dbReference type="InterPro" id="IPR049560">
    <property type="entry name" value="MeTrfase_RsmB-F_NOP2_cat"/>
</dbReference>
<evidence type="ECO:0000259" key="6">
    <source>
        <dbReference type="PROSITE" id="PS51686"/>
    </source>
</evidence>
<feature type="active site" description="Nucleophile" evidence="5">
    <location>
        <position position="370"/>
    </location>
</feature>
<protein>
    <submittedName>
        <fullName evidence="7">Ribosomal RNA small subunit methyltransferase B</fullName>
    </submittedName>
</protein>
<dbReference type="InterPro" id="IPR054728">
    <property type="entry name" value="RsmB-like_ferredoxin"/>
</dbReference>
<dbReference type="InterPro" id="IPR006027">
    <property type="entry name" value="NusB_RsmB_TIM44"/>
</dbReference>